<reference evidence="6 7" key="1">
    <citation type="submission" date="2021-04" db="EMBL/GenBank/DDBJ databases">
        <authorList>
            <person name="Huq M.A."/>
        </authorList>
    </citation>
    <scope>NUCLEOTIDE SEQUENCE [LARGE SCALE GENOMIC DNA]</scope>
    <source>
        <strain evidence="6 7">MAH-13</strain>
    </source>
</reference>
<feature type="transmembrane region" description="Helical" evidence="3">
    <location>
        <begin position="439"/>
        <end position="459"/>
    </location>
</feature>
<dbReference type="Gene3D" id="3.30.70.270">
    <property type="match status" value="1"/>
</dbReference>
<name>A0ABS4DII6_9GAMM</name>
<keyword evidence="3" id="KW-0472">Membrane</keyword>
<dbReference type="Proteomes" id="UP000823790">
    <property type="component" value="Unassembled WGS sequence"/>
</dbReference>
<dbReference type="PROSITE" id="PS50887">
    <property type="entry name" value="GGDEF"/>
    <property type="match status" value="1"/>
</dbReference>
<dbReference type="InterPro" id="IPR019734">
    <property type="entry name" value="TPR_rpt"/>
</dbReference>
<comment type="catalytic activity">
    <reaction evidence="2">
        <text>2 GTP = 3',3'-c-di-GMP + 2 diphosphate</text>
        <dbReference type="Rhea" id="RHEA:24898"/>
        <dbReference type="ChEBI" id="CHEBI:33019"/>
        <dbReference type="ChEBI" id="CHEBI:37565"/>
        <dbReference type="ChEBI" id="CHEBI:58805"/>
        <dbReference type="EC" id="2.7.7.65"/>
    </reaction>
</comment>
<feature type="domain" description="GGDEF" evidence="5">
    <location>
        <begin position="502"/>
        <end position="635"/>
    </location>
</feature>
<gene>
    <name evidence="6" type="ORF">J7I44_01045</name>
</gene>
<dbReference type="GO" id="GO:0052621">
    <property type="term" value="F:diguanylate cyclase activity"/>
    <property type="evidence" value="ECO:0007669"/>
    <property type="project" value="UniProtKB-EC"/>
</dbReference>
<dbReference type="InterPro" id="IPR000160">
    <property type="entry name" value="GGDEF_dom"/>
</dbReference>
<organism evidence="6 7">
    <name type="scientific">Frateuria flava</name>
    <dbReference type="NCBI Taxonomy" id="2821489"/>
    <lineage>
        <taxon>Bacteria</taxon>
        <taxon>Pseudomonadati</taxon>
        <taxon>Pseudomonadota</taxon>
        <taxon>Gammaproteobacteria</taxon>
        <taxon>Lysobacterales</taxon>
        <taxon>Rhodanobacteraceae</taxon>
        <taxon>Frateuria</taxon>
    </lineage>
</organism>
<dbReference type="InterPro" id="IPR029787">
    <property type="entry name" value="Nucleotide_cyclase"/>
</dbReference>
<dbReference type="SUPFAM" id="SSF48452">
    <property type="entry name" value="TPR-like"/>
    <property type="match status" value="2"/>
</dbReference>
<comment type="caution">
    <text evidence="6">The sequence shown here is derived from an EMBL/GenBank/DDBJ whole genome shotgun (WGS) entry which is preliminary data.</text>
</comment>
<dbReference type="Pfam" id="PF13174">
    <property type="entry name" value="TPR_6"/>
    <property type="match status" value="1"/>
</dbReference>
<dbReference type="Gene3D" id="1.25.40.10">
    <property type="entry name" value="Tetratricopeptide repeat domain"/>
    <property type="match status" value="2"/>
</dbReference>
<sequence length="639" mass="70773">MPTSTARAKPLLRAVSILIVLLCLGSAFAAVPSDQAAAFDQYAGQLERGEISPDTQAGVLEALQHMKSLLPPDDPRRELRYRYMYCVLGLDTSPEQAIAYADQGIADAQRLGYYEAEVNFHFCRGANQEALTTPRDALADYDAGISLAHQHEDQRLVADGLTWRGSVQSLLGEHALALVDFLEAQKFYESSGAPVESEDNLFNIAVAYRRLGEEAQARAYLDKLLAIGQQRHDRAEQLGAHMELGFLESEAGNQVAAERHLHRALVLAHEVDSRSRGASIHLGLAQVDNLQGRHQEALVELERAKPGFARIGDRSNRDMIMLQTAQAHAGMGKHAEAIDEYNQAEKLLQQSGNLRYLAELLDARARSYQALGHLDLAVADLRRLVSVHEALDRKAHSDNATLMNYQFQTAQREQENRRLAADRALKEQQLESLEHVRHWQRLALVLGGVLIVLLLWLAARQFRRSRKLHRLAMTDPLTGIANRRHIEQLAQRALARAGADGEPLCVLVVDVDHFKAVNDAFGHAVGDQVLVRVAQSCKQALRRFDMIGRMGGEEFLVVLPDTTPEVALQIAERLRRKVESLPLAHLAPGLRITASVGAAMADHDADDLAELIRRADNAMYRAKDAGRNRVEVGGRAQVV</sequence>
<dbReference type="EC" id="2.7.7.65" evidence="1"/>
<feature type="chain" id="PRO_5045875028" description="diguanylate cyclase" evidence="4">
    <location>
        <begin position="30"/>
        <end position="639"/>
    </location>
</feature>
<evidence type="ECO:0000256" key="4">
    <source>
        <dbReference type="SAM" id="SignalP"/>
    </source>
</evidence>
<dbReference type="Pfam" id="PF13424">
    <property type="entry name" value="TPR_12"/>
    <property type="match status" value="1"/>
</dbReference>
<dbReference type="CDD" id="cd01949">
    <property type="entry name" value="GGDEF"/>
    <property type="match status" value="1"/>
</dbReference>
<dbReference type="RefSeq" id="WP_209614607.1">
    <property type="nucleotide sequence ID" value="NZ_JAGJRS010000003.1"/>
</dbReference>
<dbReference type="Pfam" id="PF00990">
    <property type="entry name" value="GGDEF"/>
    <property type="match status" value="1"/>
</dbReference>
<dbReference type="PANTHER" id="PTHR45138">
    <property type="entry name" value="REGULATORY COMPONENTS OF SENSORY TRANSDUCTION SYSTEM"/>
    <property type="match status" value="1"/>
</dbReference>
<evidence type="ECO:0000313" key="7">
    <source>
        <dbReference type="Proteomes" id="UP000823790"/>
    </source>
</evidence>
<keyword evidence="6" id="KW-0548">Nucleotidyltransferase</keyword>
<proteinExistence type="predicted"/>
<dbReference type="InterPro" id="IPR050469">
    <property type="entry name" value="Diguanylate_Cyclase"/>
</dbReference>
<dbReference type="InterPro" id="IPR011990">
    <property type="entry name" value="TPR-like_helical_dom_sf"/>
</dbReference>
<dbReference type="EMBL" id="JAGJRS010000003">
    <property type="protein sequence ID" value="MBP1472868.1"/>
    <property type="molecule type" value="Genomic_DNA"/>
</dbReference>
<keyword evidence="7" id="KW-1185">Reference proteome</keyword>
<keyword evidence="4" id="KW-0732">Signal</keyword>
<keyword evidence="6" id="KW-0808">Transferase</keyword>
<evidence type="ECO:0000256" key="2">
    <source>
        <dbReference type="ARBA" id="ARBA00034247"/>
    </source>
</evidence>
<evidence type="ECO:0000256" key="3">
    <source>
        <dbReference type="SAM" id="Phobius"/>
    </source>
</evidence>
<evidence type="ECO:0000256" key="1">
    <source>
        <dbReference type="ARBA" id="ARBA00012528"/>
    </source>
</evidence>
<dbReference type="InterPro" id="IPR043128">
    <property type="entry name" value="Rev_trsase/Diguanyl_cyclase"/>
</dbReference>
<dbReference type="PANTHER" id="PTHR45138:SF9">
    <property type="entry name" value="DIGUANYLATE CYCLASE DGCM-RELATED"/>
    <property type="match status" value="1"/>
</dbReference>
<keyword evidence="3" id="KW-1133">Transmembrane helix</keyword>
<dbReference type="SUPFAM" id="SSF55073">
    <property type="entry name" value="Nucleotide cyclase"/>
    <property type="match status" value="1"/>
</dbReference>
<dbReference type="NCBIfam" id="TIGR00254">
    <property type="entry name" value="GGDEF"/>
    <property type="match status" value="1"/>
</dbReference>
<keyword evidence="3" id="KW-0812">Transmembrane</keyword>
<evidence type="ECO:0000313" key="6">
    <source>
        <dbReference type="EMBL" id="MBP1472868.1"/>
    </source>
</evidence>
<dbReference type="SMART" id="SM00028">
    <property type="entry name" value="TPR"/>
    <property type="match status" value="6"/>
</dbReference>
<dbReference type="SMART" id="SM00267">
    <property type="entry name" value="GGDEF"/>
    <property type="match status" value="1"/>
</dbReference>
<feature type="signal peptide" evidence="4">
    <location>
        <begin position="1"/>
        <end position="29"/>
    </location>
</feature>
<accession>A0ABS4DII6</accession>
<protein>
    <recommendedName>
        <fullName evidence="1">diguanylate cyclase</fullName>
        <ecNumber evidence="1">2.7.7.65</ecNumber>
    </recommendedName>
</protein>
<evidence type="ECO:0000259" key="5">
    <source>
        <dbReference type="PROSITE" id="PS50887"/>
    </source>
</evidence>